<proteinExistence type="predicted"/>
<dbReference type="EMBL" id="FRAG01000003">
    <property type="protein sequence ID" value="SHJ59425.1"/>
    <property type="molecule type" value="Genomic_DNA"/>
</dbReference>
<dbReference type="GO" id="GO:0043937">
    <property type="term" value="P:regulation of sporulation"/>
    <property type="evidence" value="ECO:0007669"/>
    <property type="project" value="InterPro"/>
</dbReference>
<dbReference type="AlphaFoldDB" id="A0A1M6KKG9"/>
<dbReference type="Pfam" id="PF09388">
    <property type="entry name" value="SpoOE-like"/>
    <property type="match status" value="1"/>
</dbReference>
<dbReference type="OrthoDB" id="1963352at2"/>
<evidence type="ECO:0000313" key="1">
    <source>
        <dbReference type="EMBL" id="SHJ59425.1"/>
    </source>
</evidence>
<dbReference type="InterPro" id="IPR018540">
    <property type="entry name" value="Spo0E-like"/>
</dbReference>
<dbReference type="GO" id="GO:0046983">
    <property type="term" value="F:protein dimerization activity"/>
    <property type="evidence" value="ECO:0007669"/>
    <property type="project" value="InterPro"/>
</dbReference>
<accession>A0A1M6KKG9</accession>
<protein>
    <submittedName>
        <fullName evidence="1">Spo0E like sporulation regulatory protein</fullName>
    </submittedName>
</protein>
<keyword evidence="2" id="KW-1185">Reference proteome</keyword>
<dbReference type="Gene3D" id="4.10.280.10">
    <property type="entry name" value="Helix-loop-helix DNA-binding domain"/>
    <property type="match status" value="1"/>
</dbReference>
<dbReference type="Proteomes" id="UP000184465">
    <property type="component" value="Unassembled WGS sequence"/>
</dbReference>
<reference evidence="1 2" key="1">
    <citation type="submission" date="2016-11" db="EMBL/GenBank/DDBJ databases">
        <authorList>
            <person name="Jaros S."/>
            <person name="Januszkiewicz K."/>
            <person name="Wedrychowicz H."/>
        </authorList>
    </citation>
    <scope>NUCLEOTIDE SEQUENCE [LARGE SCALE GENOMIC DNA]</scope>
    <source>
        <strain evidence="1 2">DSM 15212</strain>
    </source>
</reference>
<name>A0A1M6KKG9_PARC5</name>
<sequence>MKNIKYDKKAIKHKMEELRLSLNSAYVKHGNTKEVVKMSQELDKYISIAQGK</sequence>
<organism evidence="1 2">
    <name type="scientific">Paramaledivibacter caminithermalis (strain DSM 15212 / CIP 107654 / DViRD3)</name>
    <name type="common">Clostridium caminithermale</name>
    <dbReference type="NCBI Taxonomy" id="1121301"/>
    <lineage>
        <taxon>Bacteria</taxon>
        <taxon>Bacillati</taxon>
        <taxon>Bacillota</taxon>
        <taxon>Clostridia</taxon>
        <taxon>Peptostreptococcales</taxon>
        <taxon>Caminicellaceae</taxon>
        <taxon>Paramaledivibacter</taxon>
    </lineage>
</organism>
<dbReference type="RefSeq" id="WP_084111600.1">
    <property type="nucleotide sequence ID" value="NZ_FRAG01000003.1"/>
</dbReference>
<dbReference type="SUPFAM" id="SSF140500">
    <property type="entry name" value="BAS1536-like"/>
    <property type="match status" value="1"/>
</dbReference>
<evidence type="ECO:0000313" key="2">
    <source>
        <dbReference type="Proteomes" id="UP000184465"/>
    </source>
</evidence>
<dbReference type="InterPro" id="IPR037208">
    <property type="entry name" value="Spo0E-like_sf"/>
</dbReference>
<gene>
    <name evidence="1" type="ORF">SAMN02745912_00446</name>
</gene>
<dbReference type="InterPro" id="IPR036638">
    <property type="entry name" value="HLH_DNA-bd_sf"/>
</dbReference>